<dbReference type="Pfam" id="PF01618">
    <property type="entry name" value="MotA_ExbB"/>
    <property type="match status" value="1"/>
</dbReference>
<keyword evidence="12" id="KW-1185">Reference proteome</keyword>
<keyword evidence="8 9" id="KW-0472">Membrane</keyword>
<proteinExistence type="inferred from homology"/>
<keyword evidence="4" id="KW-1003">Cell membrane</keyword>
<evidence type="ECO:0000313" key="11">
    <source>
        <dbReference type="EMBL" id="QCU90252.1"/>
    </source>
</evidence>
<name>A0A4P9K5J1_9GAMM</name>
<evidence type="ECO:0000256" key="9">
    <source>
        <dbReference type="SAM" id="Phobius"/>
    </source>
</evidence>
<dbReference type="GO" id="GO:0005886">
    <property type="term" value="C:plasma membrane"/>
    <property type="evidence" value="ECO:0007669"/>
    <property type="project" value="UniProtKB-SubCell"/>
</dbReference>
<keyword evidence="5 9" id="KW-0812">Transmembrane</keyword>
<dbReference type="GO" id="GO:0006935">
    <property type="term" value="P:chemotaxis"/>
    <property type="evidence" value="ECO:0007669"/>
    <property type="project" value="InterPro"/>
</dbReference>
<keyword evidence="3" id="KW-0813">Transport</keyword>
<evidence type="ECO:0000259" key="10">
    <source>
        <dbReference type="Pfam" id="PF01618"/>
    </source>
</evidence>
<organism evidence="11 12">
    <name type="scientific">Thiomicrorhabdus sediminis</name>
    <dbReference type="NCBI Taxonomy" id="2580412"/>
    <lineage>
        <taxon>Bacteria</taxon>
        <taxon>Pseudomonadati</taxon>
        <taxon>Pseudomonadota</taxon>
        <taxon>Gammaproteobacteria</taxon>
        <taxon>Thiotrichales</taxon>
        <taxon>Piscirickettsiaceae</taxon>
        <taxon>Thiomicrorhabdus</taxon>
    </lineage>
</organism>
<evidence type="ECO:0000256" key="3">
    <source>
        <dbReference type="ARBA" id="ARBA00022448"/>
    </source>
</evidence>
<dbReference type="OrthoDB" id="9806929at2"/>
<dbReference type="KEGG" id="thig:FE785_06210"/>
<evidence type="ECO:0000256" key="6">
    <source>
        <dbReference type="ARBA" id="ARBA00022779"/>
    </source>
</evidence>
<dbReference type="PROSITE" id="PS01307">
    <property type="entry name" value="MOTA"/>
    <property type="match status" value="1"/>
</dbReference>
<dbReference type="InterPro" id="IPR002898">
    <property type="entry name" value="MotA_ExbB_proton_chnl"/>
</dbReference>
<evidence type="ECO:0000256" key="2">
    <source>
        <dbReference type="ARBA" id="ARBA00008038"/>
    </source>
</evidence>
<evidence type="ECO:0000256" key="5">
    <source>
        <dbReference type="ARBA" id="ARBA00022692"/>
    </source>
</evidence>
<feature type="domain" description="MotA/TolQ/ExbB proton channel" evidence="10">
    <location>
        <begin position="113"/>
        <end position="221"/>
    </location>
</feature>
<keyword evidence="7 9" id="KW-1133">Transmembrane helix</keyword>
<evidence type="ECO:0000256" key="1">
    <source>
        <dbReference type="ARBA" id="ARBA00004651"/>
    </source>
</evidence>
<sequence>MHISVSALLGFLLGVFLFISAIILNTNNLLMFFSLSSFLMVVGGTLASAMISYEGRNVLLAIKEIGYALVASKVNPVTFYKDVGTLIDWSQIARQEGVIKLEQAISIPSGELNFLKQSYTYLVNGYSGNKLKSLMLHQQQYIYERNMVQAKVLLTMASAAPAFGMVGTLVGLIIMLNHMEGDYSQMGSGLAIALLTTLYGVLLAQIVLKPAARKVEQKQDLEFYRNQILIEGLTLLSEGASPFVIEDAMNAYIEPKYQFSRTKR</sequence>
<dbReference type="RefSeq" id="WP_138564927.1">
    <property type="nucleotide sequence ID" value="NZ_CP040602.1"/>
</dbReference>
<evidence type="ECO:0000256" key="7">
    <source>
        <dbReference type="ARBA" id="ARBA00022989"/>
    </source>
</evidence>
<accession>A0A4P9K5J1</accession>
<dbReference type="InterPro" id="IPR047055">
    <property type="entry name" value="MotA-like"/>
</dbReference>
<feature type="transmembrane region" description="Helical" evidence="9">
    <location>
        <begin position="152"/>
        <end position="176"/>
    </location>
</feature>
<evidence type="ECO:0000256" key="4">
    <source>
        <dbReference type="ARBA" id="ARBA00022475"/>
    </source>
</evidence>
<feature type="transmembrane region" description="Helical" evidence="9">
    <location>
        <begin position="188"/>
        <end position="208"/>
    </location>
</feature>
<reference evidence="11 12" key="1">
    <citation type="submission" date="2019-05" db="EMBL/GenBank/DDBJ databases">
        <title>Thiomicrorhabdus sediminis sp. nov, a novel sulfur-oxidizing bacterium isolated from coastal sediment.</title>
        <authorList>
            <person name="Liu X."/>
        </authorList>
    </citation>
    <scope>NUCLEOTIDE SEQUENCE [LARGE SCALE GENOMIC DNA]</scope>
    <source>
        <strain evidence="11 12">G1</strain>
    </source>
</reference>
<dbReference type="Proteomes" id="UP000304864">
    <property type="component" value="Chromosome"/>
</dbReference>
<evidence type="ECO:0000256" key="8">
    <source>
        <dbReference type="ARBA" id="ARBA00023136"/>
    </source>
</evidence>
<feature type="transmembrane region" description="Helical" evidence="9">
    <location>
        <begin position="7"/>
        <end position="24"/>
    </location>
</feature>
<dbReference type="GO" id="GO:0071978">
    <property type="term" value="P:bacterial-type flagellum-dependent swarming motility"/>
    <property type="evidence" value="ECO:0007669"/>
    <property type="project" value="InterPro"/>
</dbReference>
<dbReference type="EMBL" id="CP040602">
    <property type="protein sequence ID" value="QCU90252.1"/>
    <property type="molecule type" value="Genomic_DNA"/>
</dbReference>
<dbReference type="InterPro" id="IPR000540">
    <property type="entry name" value="Flag_MotA_CS"/>
</dbReference>
<comment type="subcellular location">
    <subcellularLocation>
        <location evidence="1">Cell membrane</location>
        <topology evidence="1">Multi-pass membrane protein</topology>
    </subcellularLocation>
</comment>
<keyword evidence="6" id="KW-0283">Flagellar rotation</keyword>
<dbReference type="PANTHER" id="PTHR30433">
    <property type="entry name" value="CHEMOTAXIS PROTEIN MOTA"/>
    <property type="match status" value="1"/>
</dbReference>
<comment type="similarity">
    <text evidence="2">Belongs to the MotA family.</text>
</comment>
<dbReference type="AlphaFoldDB" id="A0A4P9K5J1"/>
<feature type="transmembrane region" description="Helical" evidence="9">
    <location>
        <begin position="30"/>
        <end position="53"/>
    </location>
</feature>
<evidence type="ECO:0000313" key="12">
    <source>
        <dbReference type="Proteomes" id="UP000304864"/>
    </source>
</evidence>
<dbReference type="PANTHER" id="PTHR30433:SF2">
    <property type="entry name" value="MOTILITY PROTEIN A"/>
    <property type="match status" value="1"/>
</dbReference>
<gene>
    <name evidence="11" type="ORF">FE785_06210</name>
</gene>
<protein>
    <submittedName>
        <fullName evidence="11">Biopolymer transporter ExbB</fullName>
    </submittedName>
</protein>